<dbReference type="AlphaFoldDB" id="A0A919WIF0"/>
<name>A0A919WIF0_9BACI</name>
<accession>A0A919WIF0</accession>
<dbReference type="Proteomes" id="UP000682111">
    <property type="component" value="Unassembled WGS sequence"/>
</dbReference>
<protein>
    <recommendedName>
        <fullName evidence="3">Serine protease</fullName>
    </recommendedName>
</protein>
<evidence type="ECO:0000313" key="2">
    <source>
        <dbReference type="Proteomes" id="UP000682111"/>
    </source>
</evidence>
<evidence type="ECO:0000313" key="1">
    <source>
        <dbReference type="EMBL" id="GIN62530.1"/>
    </source>
</evidence>
<sequence>MSVDILSERLLYITVRIEYTLSDGYSTGYGFFFNYPIGDENLPAIVTNKHVIEGAYKEKFILHKNNENMDNLTNLKLMGWN</sequence>
<gene>
    <name evidence="1" type="ORF">J27TS8_25230</name>
</gene>
<evidence type="ECO:0008006" key="3">
    <source>
        <dbReference type="Google" id="ProtNLM"/>
    </source>
</evidence>
<dbReference type="EMBL" id="BORC01000004">
    <property type="protein sequence ID" value="GIN62530.1"/>
    <property type="molecule type" value="Genomic_DNA"/>
</dbReference>
<reference evidence="1" key="1">
    <citation type="submission" date="2021-03" db="EMBL/GenBank/DDBJ databases">
        <title>Antimicrobial resistance genes in bacteria isolated from Japanese honey, and their potential for conferring macrolide and lincosamide resistance in the American foulbrood pathogen Paenibacillus larvae.</title>
        <authorList>
            <person name="Okamoto M."/>
            <person name="Kumagai M."/>
            <person name="Kanamori H."/>
            <person name="Takamatsu D."/>
        </authorList>
    </citation>
    <scope>NUCLEOTIDE SEQUENCE</scope>
    <source>
        <strain evidence="1">J27TS8</strain>
    </source>
</reference>
<proteinExistence type="predicted"/>
<dbReference type="RefSeq" id="WP_212933816.1">
    <property type="nucleotide sequence ID" value="NZ_BORC01000004.1"/>
</dbReference>
<organism evidence="1 2">
    <name type="scientific">Robertmurraya siralis</name>
    <dbReference type="NCBI Taxonomy" id="77777"/>
    <lineage>
        <taxon>Bacteria</taxon>
        <taxon>Bacillati</taxon>
        <taxon>Bacillota</taxon>
        <taxon>Bacilli</taxon>
        <taxon>Bacillales</taxon>
        <taxon>Bacillaceae</taxon>
        <taxon>Robertmurraya</taxon>
    </lineage>
</organism>
<keyword evidence="2" id="KW-1185">Reference proteome</keyword>
<comment type="caution">
    <text evidence="1">The sequence shown here is derived from an EMBL/GenBank/DDBJ whole genome shotgun (WGS) entry which is preliminary data.</text>
</comment>